<protein>
    <submittedName>
        <fullName evidence="1">Uncharacterized protein</fullName>
    </submittedName>
</protein>
<gene>
    <name evidence="1" type="ORF">F2Q70_00032696</name>
</gene>
<dbReference type="EMBL" id="QGKY02002305">
    <property type="protein sequence ID" value="KAF2530771.1"/>
    <property type="molecule type" value="Genomic_DNA"/>
</dbReference>
<accession>A0A8S9FCG3</accession>
<comment type="caution">
    <text evidence="1">The sequence shown here is derived from an EMBL/GenBank/DDBJ whole genome shotgun (WGS) entry which is preliminary data.</text>
</comment>
<name>A0A8S9FCG3_BRACR</name>
<reference evidence="1" key="1">
    <citation type="submission" date="2019-12" db="EMBL/GenBank/DDBJ databases">
        <title>Genome sequencing and annotation of Brassica cretica.</title>
        <authorList>
            <person name="Studholme D.J."/>
            <person name="Sarris P.F."/>
        </authorList>
    </citation>
    <scope>NUCLEOTIDE SEQUENCE</scope>
    <source>
        <strain evidence="1">PFS-102/07</strain>
        <tissue evidence="1">Leaf</tissue>
    </source>
</reference>
<organism evidence="1">
    <name type="scientific">Brassica cretica</name>
    <name type="common">Mustard</name>
    <dbReference type="NCBI Taxonomy" id="69181"/>
    <lineage>
        <taxon>Eukaryota</taxon>
        <taxon>Viridiplantae</taxon>
        <taxon>Streptophyta</taxon>
        <taxon>Embryophyta</taxon>
        <taxon>Tracheophyta</taxon>
        <taxon>Spermatophyta</taxon>
        <taxon>Magnoliopsida</taxon>
        <taxon>eudicotyledons</taxon>
        <taxon>Gunneridae</taxon>
        <taxon>Pentapetalae</taxon>
        <taxon>rosids</taxon>
        <taxon>malvids</taxon>
        <taxon>Brassicales</taxon>
        <taxon>Brassicaceae</taxon>
        <taxon>Brassiceae</taxon>
        <taxon>Brassica</taxon>
    </lineage>
</organism>
<dbReference type="AlphaFoldDB" id="A0A8S9FCG3"/>
<sequence>MNSIKCCKETTWKYYDEVLNFLKEKESGLSPSDLYDGGVNYAFDELRGVISYLKWVHVHLCFNGELAPLLNNPFKSLHVQFEQLLGALPSPGVPLEDNFGVGMIKKYRLDLTLERSTFNRTLIFDRDSLKKPPPSKEERQESVQLRRVVEAHRFLCDDRLDRILTLEFSADADADFKLVSSTVISSGTSSNYESI</sequence>
<proteinExistence type="predicted"/>
<evidence type="ECO:0000313" key="1">
    <source>
        <dbReference type="EMBL" id="KAF2530771.1"/>
    </source>
</evidence>